<sequence length="99" mass="11040">MGIQQPPTGRTVRQLRLARRTYTVSTFVVLVNFVLELASGGTAWWVWMGGLAFLASLITLVLTSHQLKRSKNPHTTPLPSQPARHLTPPGRGERRLDPE</sequence>
<keyword evidence="2" id="KW-0472">Membrane</keyword>
<keyword evidence="2" id="KW-1133">Transmembrane helix</keyword>
<feature type="transmembrane region" description="Helical" evidence="2">
    <location>
        <begin position="44"/>
        <end position="62"/>
    </location>
</feature>
<dbReference type="Proteomes" id="UP001152519">
    <property type="component" value="Unassembled WGS sequence"/>
</dbReference>
<feature type="region of interest" description="Disordered" evidence="1">
    <location>
        <begin position="69"/>
        <end position="99"/>
    </location>
</feature>
<proteinExistence type="predicted"/>
<reference evidence="3" key="1">
    <citation type="submission" date="2021-05" db="EMBL/GenBank/DDBJ databases">
        <authorList>
            <person name="Arsene-Ploetze F."/>
        </authorList>
    </citation>
    <scope>NUCLEOTIDE SEQUENCE</scope>
    <source>
        <strain evidence="3">DSM 42138</strain>
    </source>
</reference>
<gene>
    <name evidence="3" type="ORF">SCOCK_580051</name>
</gene>
<evidence type="ECO:0000313" key="3">
    <source>
        <dbReference type="EMBL" id="CAG6397625.1"/>
    </source>
</evidence>
<comment type="caution">
    <text evidence="3">The sequence shown here is derived from an EMBL/GenBank/DDBJ whole genome shotgun (WGS) entry which is preliminary data.</text>
</comment>
<dbReference type="AlphaFoldDB" id="A0A9W4DWV4"/>
<keyword evidence="2" id="KW-0812">Transmembrane</keyword>
<organism evidence="3 4">
    <name type="scientific">Actinacidiphila cocklensis</name>
    <dbReference type="NCBI Taxonomy" id="887465"/>
    <lineage>
        <taxon>Bacteria</taxon>
        <taxon>Bacillati</taxon>
        <taxon>Actinomycetota</taxon>
        <taxon>Actinomycetes</taxon>
        <taxon>Kitasatosporales</taxon>
        <taxon>Streptomycetaceae</taxon>
        <taxon>Actinacidiphila</taxon>
    </lineage>
</organism>
<evidence type="ECO:0000256" key="1">
    <source>
        <dbReference type="SAM" id="MobiDB-lite"/>
    </source>
</evidence>
<dbReference type="EMBL" id="CAJSLV010000090">
    <property type="protein sequence ID" value="CAG6397625.1"/>
    <property type="molecule type" value="Genomic_DNA"/>
</dbReference>
<name>A0A9W4DWV4_9ACTN</name>
<keyword evidence="4" id="KW-1185">Reference proteome</keyword>
<evidence type="ECO:0000313" key="4">
    <source>
        <dbReference type="Proteomes" id="UP001152519"/>
    </source>
</evidence>
<accession>A0A9W4DWV4</accession>
<protein>
    <submittedName>
        <fullName evidence="3">Uncharacterized protein</fullName>
    </submittedName>
</protein>
<feature type="transmembrane region" description="Helical" evidence="2">
    <location>
        <begin position="21"/>
        <end position="38"/>
    </location>
</feature>
<evidence type="ECO:0000256" key="2">
    <source>
        <dbReference type="SAM" id="Phobius"/>
    </source>
</evidence>